<dbReference type="Gene3D" id="3.30.460.10">
    <property type="entry name" value="Beta Polymerase, domain 2"/>
    <property type="match status" value="1"/>
</dbReference>
<evidence type="ECO:0000313" key="3">
    <source>
        <dbReference type="Proteomes" id="UP000632828"/>
    </source>
</evidence>
<proteinExistence type="predicted"/>
<dbReference type="Proteomes" id="UP000632828">
    <property type="component" value="Unassembled WGS sequence"/>
</dbReference>
<dbReference type="SUPFAM" id="SSF81301">
    <property type="entry name" value="Nucleotidyltransferase"/>
    <property type="match status" value="1"/>
</dbReference>
<dbReference type="InterPro" id="IPR043519">
    <property type="entry name" value="NT_sf"/>
</dbReference>
<dbReference type="InterPro" id="IPR041633">
    <property type="entry name" value="Polbeta"/>
</dbReference>
<protein>
    <submittedName>
        <fullName evidence="2">Nucleotidyltransferase domain-containing protein</fullName>
    </submittedName>
</protein>
<evidence type="ECO:0000313" key="2">
    <source>
        <dbReference type="EMBL" id="MBD1400898.1"/>
    </source>
</evidence>
<name>A0A8J6QRF2_9BACT</name>
<dbReference type="AlphaFoldDB" id="A0A8J6QRF2"/>
<dbReference type="EMBL" id="JACWUN010000010">
    <property type="protein sequence ID" value="MBD1400898.1"/>
    <property type="molecule type" value="Genomic_DNA"/>
</dbReference>
<dbReference type="NCBIfam" id="NF047752">
    <property type="entry name" value="MntA_antitoxin"/>
    <property type="match status" value="1"/>
</dbReference>
<evidence type="ECO:0000259" key="1">
    <source>
        <dbReference type="Pfam" id="PF18765"/>
    </source>
</evidence>
<feature type="domain" description="Polymerase beta nucleotidyltransferase" evidence="1">
    <location>
        <begin position="21"/>
        <end position="107"/>
    </location>
</feature>
<comment type="caution">
    <text evidence="2">The sequence shown here is derived from an EMBL/GenBank/DDBJ whole genome shotgun (WGS) entry which is preliminary data.</text>
</comment>
<sequence>MLDPKKDQQTQEYVKCVTARISRVLATYPVIAAVYLLGSAAAGSMRDDSDIDIALLPADEQPISLQSRLEMAALLQAELHRVVDIGVITTKNLIYASEAIFKGRRIITVHKDYTEAMEARLLGCYLIFRQDRKVVEESYRAA</sequence>
<keyword evidence="3" id="KW-1185">Reference proteome</keyword>
<reference evidence="2" key="1">
    <citation type="submission" date="2020-09" db="EMBL/GenBank/DDBJ databases">
        <title>Pelobacter alkaliphilus sp. nov., a novel anaerobic arsenate-reducing bacterium from terrestrial mud volcano.</title>
        <authorList>
            <person name="Khomyakova M.A."/>
            <person name="Merkel A.Y."/>
            <person name="Slobodkin A.I."/>
        </authorList>
    </citation>
    <scope>NUCLEOTIDE SEQUENCE</scope>
    <source>
        <strain evidence="2">M08fum</strain>
    </source>
</reference>
<dbReference type="CDD" id="cd05403">
    <property type="entry name" value="NT_KNTase_like"/>
    <property type="match status" value="1"/>
</dbReference>
<gene>
    <name evidence="2" type="ORF">ICT70_09460</name>
</gene>
<dbReference type="RefSeq" id="WP_191155929.1">
    <property type="nucleotide sequence ID" value="NZ_JACWUN010000010.1"/>
</dbReference>
<organism evidence="2 3">
    <name type="scientific">Pelovirga terrestris</name>
    <dbReference type="NCBI Taxonomy" id="2771352"/>
    <lineage>
        <taxon>Bacteria</taxon>
        <taxon>Pseudomonadati</taxon>
        <taxon>Thermodesulfobacteriota</taxon>
        <taxon>Desulfuromonadia</taxon>
        <taxon>Geobacterales</taxon>
        <taxon>Geobacteraceae</taxon>
        <taxon>Pelovirga</taxon>
    </lineage>
</organism>
<dbReference type="Pfam" id="PF18765">
    <property type="entry name" value="Polbeta"/>
    <property type="match status" value="1"/>
</dbReference>
<accession>A0A8J6QRF2</accession>